<evidence type="ECO:0000313" key="2">
    <source>
        <dbReference type="EMBL" id="KAI7726944.1"/>
    </source>
</evidence>
<dbReference type="InterPro" id="IPR032675">
    <property type="entry name" value="LRR_dom_sf"/>
</dbReference>
<dbReference type="InterPro" id="IPR036047">
    <property type="entry name" value="F-box-like_dom_sf"/>
</dbReference>
<dbReference type="SUPFAM" id="SSF81383">
    <property type="entry name" value="F-box domain"/>
    <property type="match status" value="1"/>
</dbReference>
<sequence length="164" mass="18458">MAEPSNRTHKFNNEMSLDRLSSEVLATIISKLDVSSICAVTLTSKTFHISTQDIFHFLPNFHLLEIAAPIDRLRRLLVPNASLRSLKLDCRRLNESSIDCILQPGLVELTLRNCYKFSGKLLSEVGARCKHLRSLYVSSVADNRGHIHDVCDLEELLRGTCPNV</sequence>
<dbReference type="Pfam" id="PF25372">
    <property type="entry name" value="DUF7885"/>
    <property type="match status" value="1"/>
</dbReference>
<dbReference type="Gene3D" id="3.80.10.10">
    <property type="entry name" value="Ribonuclease Inhibitor"/>
    <property type="match status" value="1"/>
</dbReference>
<feature type="domain" description="F-box/LRR-repeat protein 15-like leucin rich repeat" evidence="1">
    <location>
        <begin position="68"/>
        <end position="151"/>
    </location>
</feature>
<gene>
    <name evidence="2" type="ORF">M8C21_033243</name>
</gene>
<keyword evidence="3" id="KW-1185">Reference proteome</keyword>
<protein>
    <recommendedName>
        <fullName evidence="1">F-box/LRR-repeat protein 15-like leucin rich repeat domain-containing protein</fullName>
    </recommendedName>
</protein>
<comment type="caution">
    <text evidence="2">The sequence shown here is derived from an EMBL/GenBank/DDBJ whole genome shotgun (WGS) entry which is preliminary data.</text>
</comment>
<dbReference type="AlphaFoldDB" id="A0AAD5BPM2"/>
<dbReference type="Proteomes" id="UP001206925">
    <property type="component" value="Unassembled WGS sequence"/>
</dbReference>
<evidence type="ECO:0000259" key="1">
    <source>
        <dbReference type="Pfam" id="PF25372"/>
    </source>
</evidence>
<reference evidence="2" key="1">
    <citation type="submission" date="2022-06" db="EMBL/GenBank/DDBJ databases">
        <title>Uncovering the hologenomic basis of an extraordinary plant invasion.</title>
        <authorList>
            <person name="Bieker V.C."/>
            <person name="Martin M.D."/>
            <person name="Gilbert T."/>
            <person name="Hodgins K."/>
            <person name="Battlay P."/>
            <person name="Petersen B."/>
            <person name="Wilson J."/>
        </authorList>
    </citation>
    <scope>NUCLEOTIDE SEQUENCE</scope>
    <source>
        <strain evidence="2">AA19_3_7</strain>
        <tissue evidence="2">Leaf</tissue>
    </source>
</reference>
<organism evidence="2 3">
    <name type="scientific">Ambrosia artemisiifolia</name>
    <name type="common">Common ragweed</name>
    <dbReference type="NCBI Taxonomy" id="4212"/>
    <lineage>
        <taxon>Eukaryota</taxon>
        <taxon>Viridiplantae</taxon>
        <taxon>Streptophyta</taxon>
        <taxon>Embryophyta</taxon>
        <taxon>Tracheophyta</taxon>
        <taxon>Spermatophyta</taxon>
        <taxon>Magnoliopsida</taxon>
        <taxon>eudicotyledons</taxon>
        <taxon>Gunneridae</taxon>
        <taxon>Pentapetalae</taxon>
        <taxon>asterids</taxon>
        <taxon>campanulids</taxon>
        <taxon>Asterales</taxon>
        <taxon>Asteraceae</taxon>
        <taxon>Asteroideae</taxon>
        <taxon>Heliantheae alliance</taxon>
        <taxon>Heliantheae</taxon>
        <taxon>Ambrosia</taxon>
    </lineage>
</organism>
<dbReference type="SUPFAM" id="SSF52047">
    <property type="entry name" value="RNI-like"/>
    <property type="match status" value="1"/>
</dbReference>
<dbReference type="InterPro" id="IPR057207">
    <property type="entry name" value="FBXL15_LRR"/>
</dbReference>
<dbReference type="EMBL" id="JAMZMK010011476">
    <property type="protein sequence ID" value="KAI7726944.1"/>
    <property type="molecule type" value="Genomic_DNA"/>
</dbReference>
<proteinExistence type="predicted"/>
<accession>A0AAD5BPM2</accession>
<name>A0AAD5BPM2_AMBAR</name>
<dbReference type="Gene3D" id="1.20.1280.50">
    <property type="match status" value="1"/>
</dbReference>
<evidence type="ECO:0000313" key="3">
    <source>
        <dbReference type="Proteomes" id="UP001206925"/>
    </source>
</evidence>